<dbReference type="PROSITE" id="PS51387">
    <property type="entry name" value="FAD_PCMH"/>
    <property type="match status" value="1"/>
</dbReference>
<gene>
    <name evidence="7" type="ORF">KGD84_10800</name>
</gene>
<dbReference type="InterPro" id="IPR016167">
    <property type="entry name" value="FAD-bd_PCMH_sub1"/>
</dbReference>
<dbReference type="Gene3D" id="3.30.43.10">
    <property type="entry name" value="Uridine Diphospho-n-acetylenolpyruvylglucosamine Reductase, domain 2"/>
    <property type="match status" value="1"/>
</dbReference>
<dbReference type="InterPro" id="IPR016166">
    <property type="entry name" value="FAD-bd_PCMH"/>
</dbReference>
<dbReference type="RefSeq" id="WP_220560147.1">
    <property type="nucleotide sequence ID" value="NZ_CP074133.1"/>
</dbReference>
<evidence type="ECO:0000256" key="3">
    <source>
        <dbReference type="ARBA" id="ARBA00022630"/>
    </source>
</evidence>
<proteinExistence type="inferred from homology"/>
<dbReference type="Gene3D" id="3.40.462.20">
    <property type="match status" value="1"/>
</dbReference>
<dbReference type="EMBL" id="CP074133">
    <property type="protein sequence ID" value="QUX24703.1"/>
    <property type="molecule type" value="Genomic_DNA"/>
</dbReference>
<feature type="domain" description="FAD-binding PCMH-type" evidence="6">
    <location>
        <begin position="48"/>
        <end position="216"/>
    </location>
</feature>
<dbReference type="PROSITE" id="PS00862">
    <property type="entry name" value="OX2_COVAL_FAD"/>
    <property type="match status" value="1"/>
</dbReference>
<organism evidence="7 8">
    <name type="scientific">Nocardiopsis changdeensis</name>
    <dbReference type="NCBI Taxonomy" id="2831969"/>
    <lineage>
        <taxon>Bacteria</taxon>
        <taxon>Bacillati</taxon>
        <taxon>Actinomycetota</taxon>
        <taxon>Actinomycetes</taxon>
        <taxon>Streptosporangiales</taxon>
        <taxon>Nocardiopsidaceae</taxon>
        <taxon>Nocardiopsis</taxon>
    </lineage>
</organism>
<evidence type="ECO:0000313" key="8">
    <source>
        <dbReference type="Proteomes" id="UP000676079"/>
    </source>
</evidence>
<dbReference type="SUPFAM" id="SSF56176">
    <property type="entry name" value="FAD-binding/transporter-associated domain-like"/>
    <property type="match status" value="1"/>
</dbReference>
<dbReference type="PANTHER" id="PTHR42973:SF39">
    <property type="entry name" value="FAD-BINDING PCMH-TYPE DOMAIN-CONTAINING PROTEIN"/>
    <property type="match status" value="1"/>
</dbReference>
<dbReference type="Proteomes" id="UP000676079">
    <property type="component" value="Chromosome"/>
</dbReference>
<comment type="similarity">
    <text evidence="2">Belongs to the oxygen-dependent FAD-linked oxidoreductase family.</text>
</comment>
<evidence type="ECO:0000256" key="1">
    <source>
        <dbReference type="ARBA" id="ARBA00001974"/>
    </source>
</evidence>
<accession>A0ABX8BVB4</accession>
<protein>
    <submittedName>
        <fullName evidence="7">FAD-binding oxidoreductase</fullName>
    </submittedName>
</protein>
<dbReference type="InterPro" id="IPR006094">
    <property type="entry name" value="Oxid_FAD_bind_N"/>
</dbReference>
<keyword evidence="5" id="KW-0560">Oxidoreductase</keyword>
<evidence type="ECO:0000259" key="6">
    <source>
        <dbReference type="PROSITE" id="PS51387"/>
    </source>
</evidence>
<dbReference type="InterPro" id="IPR036318">
    <property type="entry name" value="FAD-bd_PCMH-like_sf"/>
</dbReference>
<reference evidence="7 8" key="1">
    <citation type="submission" date="2021-05" db="EMBL/GenBank/DDBJ databases">
        <title>Direct Submission.</title>
        <authorList>
            <person name="Li K."/>
            <person name="Gao J."/>
        </authorList>
    </citation>
    <scope>NUCLEOTIDE SEQUENCE [LARGE SCALE GENOMIC DNA]</scope>
    <source>
        <strain evidence="7 8">Mg02</strain>
    </source>
</reference>
<name>A0ABX8BVB4_9ACTN</name>
<dbReference type="InterPro" id="IPR050416">
    <property type="entry name" value="FAD-linked_Oxidoreductase"/>
</dbReference>
<dbReference type="PANTHER" id="PTHR42973">
    <property type="entry name" value="BINDING OXIDOREDUCTASE, PUTATIVE (AFU_ORTHOLOGUE AFUA_1G17690)-RELATED"/>
    <property type="match status" value="1"/>
</dbReference>
<keyword evidence="4" id="KW-0274">FAD</keyword>
<keyword evidence="8" id="KW-1185">Reference proteome</keyword>
<evidence type="ECO:0000256" key="5">
    <source>
        <dbReference type="ARBA" id="ARBA00023002"/>
    </source>
</evidence>
<keyword evidence="3" id="KW-0285">Flavoprotein</keyword>
<evidence type="ECO:0000256" key="2">
    <source>
        <dbReference type="ARBA" id="ARBA00005466"/>
    </source>
</evidence>
<dbReference type="InterPro" id="IPR006093">
    <property type="entry name" value="Oxy_OxRdtase_FAD_BS"/>
</dbReference>
<evidence type="ECO:0000313" key="7">
    <source>
        <dbReference type="EMBL" id="QUX24703.1"/>
    </source>
</evidence>
<comment type="cofactor">
    <cofactor evidence="1">
        <name>FAD</name>
        <dbReference type="ChEBI" id="CHEBI:57692"/>
    </cofactor>
</comment>
<dbReference type="InterPro" id="IPR016169">
    <property type="entry name" value="FAD-bd_PCMH_sub2"/>
</dbReference>
<evidence type="ECO:0000256" key="4">
    <source>
        <dbReference type="ARBA" id="ARBA00022827"/>
    </source>
</evidence>
<dbReference type="Pfam" id="PF01565">
    <property type="entry name" value="FAD_binding_4"/>
    <property type="match status" value="1"/>
</dbReference>
<dbReference type="Gene3D" id="3.30.465.10">
    <property type="match status" value="1"/>
</dbReference>
<sequence>MTDATNTTNTTNTVGTAARGLAARVRGAVHAPGSPGHERAGTGVQLLNPHRPAAVVEAAGADDVRAAVAWAAGHGLPVAVQATGHGRGTGLADGVLVATHRMDGVRVDPARRTARIGAGATWRRVIGAAAPHGLAPLSGSAPSVGAVGYTLGGGVGLLARRYGFAADHVRSVDLVTADGTARTVTADTDPELFWALRGGGGDLGIVTAMEVDLFPVERLYGGGLLFDLGGDPARVLGAWWDWTRDLPEEMTSGVSLIAYPDLPGLPPHLRGRHLARVAVSWSGPVDAGPRLVEPLRSAGPLLEDTTEVLPYTRSEEVFADPDEPAAFRGEGLLLDDLPVEDAAAAAVRAAEAPFMSVMSLRHLGGALSRPPRVPGAVGHRGATAALTLLTLDGSRDTPAMADLRASTTRALADRTLGRSLTLSFGEMDPGLVRTAFSPADHARLVGLRGRLDPRGLVHSHRPLR</sequence>